<organism evidence="2 3">
    <name type="scientific">Modicella reniformis</name>
    <dbReference type="NCBI Taxonomy" id="1440133"/>
    <lineage>
        <taxon>Eukaryota</taxon>
        <taxon>Fungi</taxon>
        <taxon>Fungi incertae sedis</taxon>
        <taxon>Mucoromycota</taxon>
        <taxon>Mortierellomycotina</taxon>
        <taxon>Mortierellomycetes</taxon>
        <taxon>Mortierellales</taxon>
        <taxon>Mortierellaceae</taxon>
        <taxon>Modicella</taxon>
    </lineage>
</organism>
<feature type="compositionally biased region" description="Low complexity" evidence="1">
    <location>
        <begin position="20"/>
        <end position="47"/>
    </location>
</feature>
<feature type="compositionally biased region" description="Basic and acidic residues" evidence="1">
    <location>
        <begin position="153"/>
        <end position="167"/>
    </location>
</feature>
<proteinExistence type="predicted"/>
<dbReference type="OrthoDB" id="2420969at2759"/>
<feature type="compositionally biased region" description="Basic and acidic residues" evidence="1">
    <location>
        <begin position="124"/>
        <end position="138"/>
    </location>
</feature>
<dbReference type="Proteomes" id="UP000749646">
    <property type="component" value="Unassembled WGS sequence"/>
</dbReference>
<feature type="compositionally biased region" description="Polar residues" evidence="1">
    <location>
        <begin position="49"/>
        <end position="58"/>
    </location>
</feature>
<keyword evidence="3" id="KW-1185">Reference proteome</keyword>
<feature type="region of interest" description="Disordered" evidence="1">
    <location>
        <begin position="1"/>
        <end position="183"/>
    </location>
</feature>
<evidence type="ECO:0000256" key="1">
    <source>
        <dbReference type="SAM" id="MobiDB-lite"/>
    </source>
</evidence>
<dbReference type="AlphaFoldDB" id="A0A9P6JMF2"/>
<evidence type="ECO:0000313" key="3">
    <source>
        <dbReference type="Proteomes" id="UP000749646"/>
    </source>
</evidence>
<comment type="caution">
    <text evidence="2">The sequence shown here is derived from an EMBL/GenBank/DDBJ whole genome shotgun (WGS) entry which is preliminary data.</text>
</comment>
<dbReference type="EMBL" id="JAAAHW010004245">
    <property type="protein sequence ID" value="KAF9976659.1"/>
    <property type="molecule type" value="Genomic_DNA"/>
</dbReference>
<sequence>MMMQNMSSNSDYVPPPPHPASTALSNTSATSVGATAAAAAAAGYAASRPSDSFPQSLRSRPKGWDNPDTEEPSSGILSTDTHYNDKAEFGEGEELEPPRSRSRFANENSSRRSMTPPRANMQSYRDDYNRPSFEREVARTGSEASGLNMLRGVDSDNEQHDSPESARRRARAAELFSAESTRR</sequence>
<feature type="compositionally biased region" description="Polar residues" evidence="1">
    <location>
        <begin position="1"/>
        <end position="11"/>
    </location>
</feature>
<feature type="compositionally biased region" description="Polar residues" evidence="1">
    <location>
        <begin position="103"/>
        <end position="113"/>
    </location>
</feature>
<reference evidence="2" key="1">
    <citation type="journal article" date="2020" name="Fungal Divers.">
        <title>Resolving the Mortierellaceae phylogeny through synthesis of multi-gene phylogenetics and phylogenomics.</title>
        <authorList>
            <person name="Vandepol N."/>
            <person name="Liber J."/>
            <person name="Desiro A."/>
            <person name="Na H."/>
            <person name="Kennedy M."/>
            <person name="Barry K."/>
            <person name="Grigoriev I.V."/>
            <person name="Miller A.N."/>
            <person name="O'Donnell K."/>
            <person name="Stajich J.E."/>
            <person name="Bonito G."/>
        </authorList>
    </citation>
    <scope>NUCLEOTIDE SEQUENCE</scope>
    <source>
        <strain evidence="2">MES-2147</strain>
    </source>
</reference>
<evidence type="ECO:0000313" key="2">
    <source>
        <dbReference type="EMBL" id="KAF9976659.1"/>
    </source>
</evidence>
<accession>A0A9P6JMF2</accession>
<gene>
    <name evidence="2" type="ORF">BGZ65_007727</name>
</gene>
<protein>
    <submittedName>
        <fullName evidence="2">Uncharacterized protein</fullName>
    </submittedName>
</protein>
<name>A0A9P6JMF2_9FUNG</name>